<keyword evidence="3 12" id="KW-0812">Transmembrane</keyword>
<keyword evidence="4 12" id="KW-1133">Transmembrane helix</keyword>
<evidence type="ECO:0000256" key="3">
    <source>
        <dbReference type="ARBA" id="ARBA00022692"/>
    </source>
</evidence>
<dbReference type="EMBL" id="CP133614">
    <property type="protein sequence ID" value="WMV20848.1"/>
    <property type="molecule type" value="Genomic_DNA"/>
</dbReference>
<feature type="domain" description="NAC" evidence="13">
    <location>
        <begin position="28"/>
        <end position="179"/>
    </location>
</feature>
<dbReference type="GO" id="GO:0005634">
    <property type="term" value="C:nucleus"/>
    <property type="evidence" value="ECO:0007669"/>
    <property type="project" value="UniProtKB-SubCell"/>
</dbReference>
<comment type="subcellular location">
    <subcellularLocation>
        <location evidence="2">Membrane</location>
        <topology evidence="2">Single-pass membrane protein</topology>
    </subcellularLocation>
    <subcellularLocation>
        <location evidence="1">Nucleus</location>
    </subcellularLocation>
</comment>
<evidence type="ECO:0000256" key="2">
    <source>
        <dbReference type="ARBA" id="ARBA00004167"/>
    </source>
</evidence>
<name>A0AAF0QCZ5_SOLVR</name>
<sequence length="647" mass="72135">MMAVLPGENPIAVLPVDKQMGIPPLNTLPVGYRFRPTDEELVNHYLRLKINGADSQVSVIREVDICKLEPWDLPDLSVVESHDNEWFFFCPKDRKYQNGQRLNRATERGYWKATGKDRNIVTKKGAKIGMKKTLVYYIGRAPEGKRTHWVIHEYRATEKSLDGSHPGQGAFVLCRLFRKNDLKQDEHVENSNLDAEQNASVDKSPAEDELSEAATPLTVIQPLSDCDKSYAAKFSKGKMYGKQIPIESHSNSCIADDTEDQMLDITSIPPVQDLEKELGNFYAPSSQPDWKIFSPLHSQMQVELGSSYLQAPFNNDILGYQKDVQFPYGTNALEINDFLNSILVNSDEISCEDSGQELASHHIDTQNYSITGPVIKDSGSCSESEAEVTQGQVEPDFFDPEVLWDNFDREAAVKREVNSLEPTVLKARSPLGASYDGNDYAVGNLGFFQNTYPGHYGYPASIGGSQVPNFLKVEQSGFRNNVVSTESGSGTGIKLRTRQMHNQPDDTQFDQPDDTQFRPQGTAHRRIRLQVKMQVGPVECRMRFNSSQGAEIHQAVAEGEKDCDEHSSTTSDNTTHKDLEGVVGETDDLSTRVKDADDSPVQESLDVSLKTATKRSSSSHIYMSKVLVVASLLVVFIGVWGCFRLCV</sequence>
<dbReference type="InterPro" id="IPR003441">
    <property type="entry name" value="NAC-dom"/>
</dbReference>
<evidence type="ECO:0000256" key="5">
    <source>
        <dbReference type="ARBA" id="ARBA00023015"/>
    </source>
</evidence>
<protein>
    <recommendedName>
        <fullName evidence="13">NAC domain-containing protein</fullName>
    </recommendedName>
</protein>
<proteinExistence type="predicted"/>
<feature type="region of interest" description="Disordered" evidence="11">
    <location>
        <begin position="188"/>
        <end position="211"/>
    </location>
</feature>
<keyword evidence="10" id="KW-0539">Nucleus</keyword>
<reference evidence="14" key="1">
    <citation type="submission" date="2023-08" db="EMBL/GenBank/DDBJ databases">
        <title>A de novo genome assembly of Solanum verrucosum Schlechtendal, a Mexican diploid species geographically isolated from the other diploid A-genome species in potato relatives.</title>
        <authorList>
            <person name="Hosaka K."/>
        </authorList>
    </citation>
    <scope>NUCLEOTIDE SEQUENCE</scope>
    <source>
        <tissue evidence="14">Young leaves</tissue>
    </source>
</reference>
<evidence type="ECO:0000256" key="7">
    <source>
        <dbReference type="ARBA" id="ARBA00023136"/>
    </source>
</evidence>
<evidence type="ECO:0000256" key="4">
    <source>
        <dbReference type="ARBA" id="ARBA00022989"/>
    </source>
</evidence>
<keyword evidence="7 12" id="KW-0472">Membrane</keyword>
<feature type="region of interest" description="Disordered" evidence="11">
    <location>
        <begin position="501"/>
        <end position="523"/>
    </location>
</feature>
<dbReference type="InterPro" id="IPR036093">
    <property type="entry name" value="NAC_dom_sf"/>
</dbReference>
<feature type="compositionally biased region" description="Polar residues" evidence="11">
    <location>
        <begin position="190"/>
        <end position="201"/>
    </location>
</feature>
<accession>A0AAF0QCZ5</accession>
<dbReference type="Gene3D" id="2.170.150.80">
    <property type="entry name" value="NAC domain"/>
    <property type="match status" value="1"/>
</dbReference>
<dbReference type="Pfam" id="PF02365">
    <property type="entry name" value="NAM"/>
    <property type="match status" value="1"/>
</dbReference>
<evidence type="ECO:0000256" key="6">
    <source>
        <dbReference type="ARBA" id="ARBA00023125"/>
    </source>
</evidence>
<dbReference type="PANTHER" id="PTHR31744">
    <property type="entry name" value="PROTEIN CUP-SHAPED COTYLEDON 2-RELATED"/>
    <property type="match status" value="1"/>
</dbReference>
<dbReference type="PROSITE" id="PS51005">
    <property type="entry name" value="NAC"/>
    <property type="match status" value="1"/>
</dbReference>
<dbReference type="PANTHER" id="PTHR31744:SF216">
    <property type="entry name" value="NAC TRANSCRIPTION FACTOR"/>
    <property type="match status" value="1"/>
</dbReference>
<evidence type="ECO:0000259" key="13">
    <source>
        <dbReference type="PROSITE" id="PS51005"/>
    </source>
</evidence>
<evidence type="ECO:0000256" key="10">
    <source>
        <dbReference type="ARBA" id="ARBA00023242"/>
    </source>
</evidence>
<evidence type="ECO:0000313" key="14">
    <source>
        <dbReference type="EMBL" id="WMV20848.1"/>
    </source>
</evidence>
<feature type="transmembrane region" description="Helical" evidence="12">
    <location>
        <begin position="622"/>
        <end position="643"/>
    </location>
</feature>
<dbReference type="AlphaFoldDB" id="A0AAF0QCZ5"/>
<evidence type="ECO:0000256" key="11">
    <source>
        <dbReference type="SAM" id="MobiDB-lite"/>
    </source>
</evidence>
<evidence type="ECO:0000256" key="8">
    <source>
        <dbReference type="ARBA" id="ARBA00023159"/>
    </source>
</evidence>
<evidence type="ECO:0000256" key="9">
    <source>
        <dbReference type="ARBA" id="ARBA00023163"/>
    </source>
</evidence>
<evidence type="ECO:0000256" key="12">
    <source>
        <dbReference type="SAM" id="Phobius"/>
    </source>
</evidence>
<dbReference type="GO" id="GO:0000976">
    <property type="term" value="F:transcription cis-regulatory region binding"/>
    <property type="evidence" value="ECO:0007669"/>
    <property type="project" value="UniProtKB-ARBA"/>
</dbReference>
<dbReference type="SUPFAM" id="SSF101941">
    <property type="entry name" value="NAC domain"/>
    <property type="match status" value="1"/>
</dbReference>
<dbReference type="Proteomes" id="UP001234989">
    <property type="component" value="Chromosome 3"/>
</dbReference>
<evidence type="ECO:0000313" key="15">
    <source>
        <dbReference type="Proteomes" id="UP001234989"/>
    </source>
</evidence>
<keyword evidence="6" id="KW-0238">DNA-binding</keyword>
<gene>
    <name evidence="14" type="ORF">MTR67_014233</name>
</gene>
<evidence type="ECO:0000256" key="1">
    <source>
        <dbReference type="ARBA" id="ARBA00004123"/>
    </source>
</evidence>
<keyword evidence="9" id="KW-0804">Transcription</keyword>
<organism evidence="14 15">
    <name type="scientific">Solanum verrucosum</name>
    <dbReference type="NCBI Taxonomy" id="315347"/>
    <lineage>
        <taxon>Eukaryota</taxon>
        <taxon>Viridiplantae</taxon>
        <taxon>Streptophyta</taxon>
        <taxon>Embryophyta</taxon>
        <taxon>Tracheophyta</taxon>
        <taxon>Spermatophyta</taxon>
        <taxon>Magnoliopsida</taxon>
        <taxon>eudicotyledons</taxon>
        <taxon>Gunneridae</taxon>
        <taxon>Pentapetalae</taxon>
        <taxon>asterids</taxon>
        <taxon>lamiids</taxon>
        <taxon>Solanales</taxon>
        <taxon>Solanaceae</taxon>
        <taxon>Solanoideae</taxon>
        <taxon>Solaneae</taxon>
        <taxon>Solanum</taxon>
    </lineage>
</organism>
<dbReference type="FunFam" id="2.170.150.80:FF:000002">
    <property type="entry name" value="Nac domain-containing protein 86"/>
    <property type="match status" value="1"/>
</dbReference>
<dbReference type="GO" id="GO:0006355">
    <property type="term" value="P:regulation of DNA-templated transcription"/>
    <property type="evidence" value="ECO:0007669"/>
    <property type="project" value="InterPro"/>
</dbReference>
<keyword evidence="5" id="KW-0805">Transcription regulation</keyword>
<feature type="region of interest" description="Disordered" evidence="11">
    <location>
        <begin position="559"/>
        <end position="598"/>
    </location>
</feature>
<keyword evidence="15" id="KW-1185">Reference proteome</keyword>
<dbReference type="GO" id="GO:0016020">
    <property type="term" value="C:membrane"/>
    <property type="evidence" value="ECO:0007669"/>
    <property type="project" value="UniProtKB-SubCell"/>
</dbReference>
<keyword evidence="8" id="KW-0010">Activator</keyword>